<evidence type="ECO:0000313" key="3">
    <source>
        <dbReference type="Proteomes" id="UP000244309"/>
    </source>
</evidence>
<keyword evidence="3" id="KW-1185">Reference proteome</keyword>
<protein>
    <submittedName>
        <fullName evidence="2">Uncharacterized protein</fullName>
    </submittedName>
</protein>
<sequence>MSDRVARLAELRRQRDGEVKIEVEHDQSNQEKAESAEPSPSEEHEVQRSPEVKENQGASEDVIMDEPSQYNSDLKQDIASYLAKAERNTETAINRLALRKYQEAQRTKS</sequence>
<feature type="compositionally biased region" description="Basic and acidic residues" evidence="1">
    <location>
        <begin position="1"/>
        <end position="54"/>
    </location>
</feature>
<gene>
    <name evidence="2" type="ORF">CXQ85_003191</name>
</gene>
<dbReference type="InterPro" id="IPR013169">
    <property type="entry name" value="mRNA_splic_Cwf18-like"/>
</dbReference>
<comment type="caution">
    <text evidence="2">The sequence shown here is derived from an EMBL/GenBank/DDBJ whole genome shotgun (WGS) entry which is preliminary data.</text>
</comment>
<evidence type="ECO:0000313" key="2">
    <source>
        <dbReference type="EMBL" id="PVH19352.1"/>
    </source>
</evidence>
<feature type="region of interest" description="Disordered" evidence="1">
    <location>
        <begin position="1"/>
        <end position="71"/>
    </location>
</feature>
<dbReference type="VEuPathDB" id="FungiDB:CXQ85_003191"/>
<reference evidence="2 3" key="1">
    <citation type="submission" date="2017-12" db="EMBL/GenBank/DDBJ databases">
        <title>Genome Sequence of a Multidrug-Resistant Candida haemulonii Isolate from a Patient with Chronic Leg Ulcers in Israel.</title>
        <authorList>
            <person name="Chow N.A."/>
            <person name="Gade L."/>
            <person name="Batra D."/>
            <person name="Rowe L.A."/>
            <person name="Ben-Ami R."/>
            <person name="Loparev V.N."/>
            <person name="Litvintseva A.P."/>
        </authorList>
    </citation>
    <scope>NUCLEOTIDE SEQUENCE [LARGE SCALE GENOMIC DNA]</scope>
    <source>
        <strain evidence="2 3">B11899</strain>
    </source>
</reference>
<accession>A0A2V1ANN8</accession>
<dbReference type="GeneID" id="37008522"/>
<dbReference type="OrthoDB" id="4095808at2759"/>
<organism evidence="2 3">
    <name type="scientific">Candidozyma haemuli</name>
    <dbReference type="NCBI Taxonomy" id="45357"/>
    <lineage>
        <taxon>Eukaryota</taxon>
        <taxon>Fungi</taxon>
        <taxon>Dikarya</taxon>
        <taxon>Ascomycota</taxon>
        <taxon>Saccharomycotina</taxon>
        <taxon>Pichiomycetes</taxon>
        <taxon>Metschnikowiaceae</taxon>
        <taxon>Candidozyma</taxon>
    </lineage>
</organism>
<dbReference type="EMBL" id="PKFO01000002">
    <property type="protein sequence ID" value="PVH19352.1"/>
    <property type="molecule type" value="Genomic_DNA"/>
</dbReference>
<proteinExistence type="predicted"/>
<dbReference type="AlphaFoldDB" id="A0A2V1ANN8"/>
<name>A0A2V1ANN8_9ASCO</name>
<evidence type="ECO:0000256" key="1">
    <source>
        <dbReference type="SAM" id="MobiDB-lite"/>
    </source>
</evidence>
<dbReference type="RefSeq" id="XP_025340292.1">
    <property type="nucleotide sequence ID" value="XM_025486844.1"/>
</dbReference>
<dbReference type="Pfam" id="PF08315">
    <property type="entry name" value="cwf18"/>
    <property type="match status" value="1"/>
</dbReference>
<dbReference type="Proteomes" id="UP000244309">
    <property type="component" value="Unassembled WGS sequence"/>
</dbReference>